<gene>
    <name evidence="2" type="ORF">SAMN05192568_105911</name>
</gene>
<name>A0A1I4TVB5_9HYPH</name>
<dbReference type="RefSeq" id="WP_244537391.1">
    <property type="nucleotide sequence ID" value="NZ_FOTK01000059.1"/>
</dbReference>
<dbReference type="AlphaFoldDB" id="A0A1I4TVB5"/>
<evidence type="ECO:0000313" key="3">
    <source>
        <dbReference type="Proteomes" id="UP000199048"/>
    </source>
</evidence>
<reference evidence="3" key="1">
    <citation type="submission" date="2016-10" db="EMBL/GenBank/DDBJ databases">
        <authorList>
            <person name="Varghese N."/>
            <person name="Submissions S."/>
        </authorList>
    </citation>
    <scope>NUCLEOTIDE SEQUENCE [LARGE SCALE GENOMIC DNA]</scope>
    <source>
        <strain evidence="3">BL36</strain>
    </source>
</reference>
<dbReference type="EMBL" id="FOTK01000059">
    <property type="protein sequence ID" value="SFM80654.1"/>
    <property type="molecule type" value="Genomic_DNA"/>
</dbReference>
<keyword evidence="3" id="KW-1185">Reference proteome</keyword>
<proteinExistence type="predicted"/>
<protein>
    <submittedName>
        <fullName evidence="2">Uncharacterized protein</fullName>
    </submittedName>
</protein>
<accession>A0A1I4TVB5</accession>
<dbReference type="Proteomes" id="UP000199048">
    <property type="component" value="Unassembled WGS sequence"/>
</dbReference>
<sequence>MPPGPHGAPGTTLWIRPGPFAMIDKFLPLVPPGAQAALRRLAARWPARPATAAPATRPDRDLRPGPMPPLHPPAATNDNPLQAVHEAVERDLRASGYLR</sequence>
<dbReference type="STRING" id="582667.SAMN05192568_105911"/>
<feature type="compositionally biased region" description="Low complexity" evidence="1">
    <location>
        <begin position="45"/>
        <end position="56"/>
    </location>
</feature>
<evidence type="ECO:0000313" key="2">
    <source>
        <dbReference type="EMBL" id="SFM80654.1"/>
    </source>
</evidence>
<evidence type="ECO:0000256" key="1">
    <source>
        <dbReference type="SAM" id="MobiDB-lite"/>
    </source>
</evidence>
<feature type="region of interest" description="Disordered" evidence="1">
    <location>
        <begin position="45"/>
        <end position="81"/>
    </location>
</feature>
<organism evidence="2 3">
    <name type="scientific">Methylobacterium pseudosasicola</name>
    <dbReference type="NCBI Taxonomy" id="582667"/>
    <lineage>
        <taxon>Bacteria</taxon>
        <taxon>Pseudomonadati</taxon>
        <taxon>Pseudomonadota</taxon>
        <taxon>Alphaproteobacteria</taxon>
        <taxon>Hyphomicrobiales</taxon>
        <taxon>Methylobacteriaceae</taxon>
        <taxon>Methylobacterium</taxon>
    </lineage>
</organism>